<organism evidence="2">
    <name type="scientific">Kwoniella dejecticola CBS 10117</name>
    <dbReference type="NCBI Taxonomy" id="1296121"/>
    <lineage>
        <taxon>Eukaryota</taxon>
        <taxon>Fungi</taxon>
        <taxon>Dikarya</taxon>
        <taxon>Basidiomycota</taxon>
        <taxon>Agaricomycotina</taxon>
        <taxon>Tremellomycetes</taxon>
        <taxon>Tremellales</taxon>
        <taxon>Cryptococcaceae</taxon>
        <taxon>Kwoniella</taxon>
    </lineage>
</organism>
<dbReference type="EMBL" id="CP144533">
    <property type="protein sequence ID" value="WWC61398.1"/>
    <property type="molecule type" value="Genomic_DNA"/>
</dbReference>
<evidence type="ECO:0000313" key="3">
    <source>
        <dbReference type="EMBL" id="WWC61398.1"/>
    </source>
</evidence>
<dbReference type="VEuPathDB" id="FungiDB:I303_03998"/>
<evidence type="ECO:0000313" key="4">
    <source>
        <dbReference type="Proteomes" id="UP000078595"/>
    </source>
</evidence>
<dbReference type="Proteomes" id="UP000078595">
    <property type="component" value="Chromosome 4"/>
</dbReference>
<feature type="compositionally biased region" description="Basic and acidic residues" evidence="1">
    <location>
        <begin position="123"/>
        <end position="136"/>
    </location>
</feature>
<dbReference type="GeneID" id="28967697"/>
<keyword evidence="4" id="KW-1185">Reference proteome</keyword>
<name>A0A1A6A897_9TREE</name>
<feature type="region of interest" description="Disordered" evidence="1">
    <location>
        <begin position="335"/>
        <end position="397"/>
    </location>
</feature>
<sequence length="549" mass="60890">MATYLSPHSRHHQLRTYSNKENAPSPALSVFELTDIDAISTSLQTSLSGVTPGSSSSRPKKANGLGIGRAPKFTYRKHSSKPYNRDRVSSVQRAKKNVNRLPSSANPQKSKRGLRNRPTPLNLRERRAERNEEETSRMKITDRVRLDRWRKSVWKPSMARFKQDQLKLPFELPAPQIPPISIQDRYLANIPIDYIQARLRPMLPSIATVTLAYRPYSTVPHPDPTVPKGLTLPLAIPEIMNGDKSHWAARLKGREPDMVLAVHQKGAAEKEKMLVPVLSTVFAAQCAHWPGLTHQISTTTPSEPSTSSSSSSSSVASASSVAGYYRRTQSEAAVSQSLPAIIESSEDGSEIETETASDTERDPDSNSDTETEMDGSESSNTSWSSESEDDQLAIPPPVKDHMGFLHLPIVPFPLPSSATFGIIHRNLHHPSRSIVPDLLNLPEDQSSALESIVDVLRESPVQQLMEKIEIMHGVWNNLVCLGISDEKTWKELGQAWSCVLGIITGHAILNLDIPPEQIDGTKSTPKTLTEKIAWEWVREERAKMDTEGI</sequence>
<feature type="compositionally biased region" description="Low complexity" evidence="1">
    <location>
        <begin position="45"/>
        <end position="57"/>
    </location>
</feature>
<dbReference type="AlphaFoldDB" id="A0A1A6A897"/>
<feature type="compositionally biased region" description="Acidic residues" evidence="1">
    <location>
        <begin position="365"/>
        <end position="375"/>
    </location>
</feature>
<proteinExistence type="predicted"/>
<reference evidence="3" key="2">
    <citation type="submission" date="2013-07" db="EMBL/GenBank/DDBJ databases">
        <authorList>
            <consortium name="The Broad Institute Genome Sequencing Platform"/>
            <person name="Cuomo C."/>
            <person name="Litvintseva A."/>
            <person name="Chen Y."/>
            <person name="Heitman J."/>
            <person name="Sun S."/>
            <person name="Springer D."/>
            <person name="Dromer F."/>
            <person name="Young S.K."/>
            <person name="Zeng Q."/>
            <person name="Gargeya S."/>
            <person name="Fitzgerald M."/>
            <person name="Abouelleil A."/>
            <person name="Alvarado L."/>
            <person name="Berlin A.M."/>
            <person name="Chapman S.B."/>
            <person name="Dewar J."/>
            <person name="Goldberg J."/>
            <person name="Griggs A."/>
            <person name="Gujja S."/>
            <person name="Hansen M."/>
            <person name="Howarth C."/>
            <person name="Imamovic A."/>
            <person name="Larimer J."/>
            <person name="McCowan C."/>
            <person name="Murphy C."/>
            <person name="Pearson M."/>
            <person name="Priest M."/>
            <person name="Roberts A."/>
            <person name="Saif S."/>
            <person name="Shea T."/>
            <person name="Sykes S."/>
            <person name="Wortman J."/>
            <person name="Nusbaum C."/>
            <person name="Birren B."/>
        </authorList>
    </citation>
    <scope>NUCLEOTIDE SEQUENCE</scope>
    <source>
        <strain evidence="3">CBS 10117</strain>
    </source>
</reference>
<feature type="compositionally biased region" description="Low complexity" evidence="1">
    <location>
        <begin position="376"/>
        <end position="385"/>
    </location>
</feature>
<reference evidence="2" key="1">
    <citation type="submission" date="2013-07" db="EMBL/GenBank/DDBJ databases">
        <title>The Genome Sequence of Cryptococcus dejecticola CBS10117.</title>
        <authorList>
            <consortium name="The Broad Institute Genome Sequencing Platform"/>
            <person name="Cuomo C."/>
            <person name="Litvintseva A."/>
            <person name="Chen Y."/>
            <person name="Heitman J."/>
            <person name="Sun S."/>
            <person name="Springer D."/>
            <person name="Dromer F."/>
            <person name="Young S.K."/>
            <person name="Zeng Q."/>
            <person name="Gargeya S."/>
            <person name="Fitzgerald M."/>
            <person name="Abouelleil A."/>
            <person name="Alvarado L."/>
            <person name="Berlin A.M."/>
            <person name="Chapman S.B."/>
            <person name="Dewar J."/>
            <person name="Goldberg J."/>
            <person name="Griggs A."/>
            <person name="Gujja S."/>
            <person name="Hansen M."/>
            <person name="Howarth C."/>
            <person name="Imamovic A."/>
            <person name="Larimer J."/>
            <person name="McCowan C."/>
            <person name="Murphy C."/>
            <person name="Pearson M."/>
            <person name="Priest M."/>
            <person name="Roberts A."/>
            <person name="Saif S."/>
            <person name="Shea T."/>
            <person name="Sykes S."/>
            <person name="Wortman J."/>
            <person name="Nusbaum C."/>
            <person name="Birren B."/>
        </authorList>
    </citation>
    <scope>NUCLEOTIDE SEQUENCE [LARGE SCALE GENOMIC DNA]</scope>
    <source>
        <strain evidence="2">CBS 10117</strain>
    </source>
</reference>
<feature type="compositionally biased region" description="Acidic residues" evidence="1">
    <location>
        <begin position="344"/>
        <end position="357"/>
    </location>
</feature>
<dbReference type="RefSeq" id="XP_018264118.1">
    <property type="nucleotide sequence ID" value="XM_018407310.1"/>
</dbReference>
<protein>
    <recommendedName>
        <fullName evidence="5">Clampless protein 1</fullName>
    </recommendedName>
</protein>
<evidence type="ECO:0000256" key="1">
    <source>
        <dbReference type="SAM" id="MobiDB-lite"/>
    </source>
</evidence>
<dbReference type="KEGG" id="kdj:28967697"/>
<feature type="compositionally biased region" description="Low complexity" evidence="1">
    <location>
        <begin position="297"/>
        <end position="314"/>
    </location>
</feature>
<evidence type="ECO:0008006" key="5">
    <source>
        <dbReference type="Google" id="ProtNLM"/>
    </source>
</evidence>
<feature type="region of interest" description="Disordered" evidence="1">
    <location>
        <begin position="45"/>
        <end position="136"/>
    </location>
</feature>
<evidence type="ECO:0000313" key="2">
    <source>
        <dbReference type="EMBL" id="OBR86276.1"/>
    </source>
</evidence>
<dbReference type="EMBL" id="KI894030">
    <property type="protein sequence ID" value="OBR86276.1"/>
    <property type="molecule type" value="Genomic_DNA"/>
</dbReference>
<accession>A0A1A6A897</accession>
<dbReference type="OrthoDB" id="2570975at2759"/>
<gene>
    <name evidence="2" type="ORF">I303_03998</name>
    <name evidence="3" type="ORF">I303_103981</name>
</gene>
<feature type="region of interest" description="Disordered" evidence="1">
    <location>
        <begin position="295"/>
        <end position="314"/>
    </location>
</feature>
<feature type="region of interest" description="Disordered" evidence="1">
    <location>
        <begin position="1"/>
        <end position="23"/>
    </location>
</feature>
<reference evidence="3" key="3">
    <citation type="submission" date="2024-02" db="EMBL/GenBank/DDBJ databases">
        <title>Comparative genomics of Cryptococcus and Kwoniella reveals pathogenesis evolution and contrasting modes of karyotype evolution via chromosome fusion or intercentromeric recombination.</title>
        <authorList>
            <person name="Coelho M.A."/>
            <person name="David-Palma M."/>
            <person name="Shea T."/>
            <person name="Bowers K."/>
            <person name="McGinley-Smith S."/>
            <person name="Mohammad A.W."/>
            <person name="Gnirke A."/>
            <person name="Yurkov A.M."/>
            <person name="Nowrousian M."/>
            <person name="Sun S."/>
            <person name="Cuomo C.A."/>
            <person name="Heitman J."/>
        </authorList>
    </citation>
    <scope>NUCLEOTIDE SEQUENCE</scope>
    <source>
        <strain evidence="3">CBS 10117</strain>
    </source>
</reference>